<dbReference type="EMBL" id="JAACYA010000002">
    <property type="protein sequence ID" value="MBK3332601.1"/>
    <property type="molecule type" value="Genomic_DNA"/>
</dbReference>
<keyword evidence="5" id="KW-0732">Signal</keyword>
<proteinExistence type="predicted"/>
<dbReference type="RefSeq" id="WP_200674020.1">
    <property type="nucleotide sequence ID" value="NZ_JAACYA010000002.1"/>
</dbReference>
<comment type="caution">
    <text evidence="7">The sequence shown here is derived from an EMBL/GenBank/DDBJ whole genome shotgun (WGS) entry which is preliminary data.</text>
</comment>
<evidence type="ECO:0000256" key="4">
    <source>
        <dbReference type="PROSITE-ProRule" id="PRU00433"/>
    </source>
</evidence>
<evidence type="ECO:0000256" key="5">
    <source>
        <dbReference type="SAM" id="SignalP"/>
    </source>
</evidence>
<evidence type="ECO:0000256" key="3">
    <source>
        <dbReference type="ARBA" id="ARBA00023004"/>
    </source>
</evidence>
<keyword evidence="8" id="KW-1185">Reference proteome</keyword>
<dbReference type="InterPro" id="IPR017838">
    <property type="entry name" value="DMSO_Rdtase_II_haem_b-bd_su"/>
</dbReference>
<evidence type="ECO:0000256" key="2">
    <source>
        <dbReference type="ARBA" id="ARBA00022723"/>
    </source>
</evidence>
<dbReference type="InterPro" id="IPR009056">
    <property type="entry name" value="Cyt_c-like_dom"/>
</dbReference>
<evidence type="ECO:0000313" key="8">
    <source>
        <dbReference type="Proteomes" id="UP000772812"/>
    </source>
</evidence>
<dbReference type="Pfam" id="PF00034">
    <property type="entry name" value="Cytochrom_C"/>
    <property type="match status" value="1"/>
</dbReference>
<protein>
    <submittedName>
        <fullName evidence="7">C-type cytochrome</fullName>
    </submittedName>
</protein>
<reference evidence="7 8" key="1">
    <citation type="journal article" date="2021" name="Syst. Appl. Microbiol.">
        <title>Persephonella atlantica sp. nov.: How to adapt to physico-chemical gradients in high temperature hydrothermal habitats.</title>
        <authorList>
            <person name="Francois D.X."/>
            <person name="Godfroy A."/>
            <person name="Mathien C."/>
            <person name="Aube J."/>
            <person name="Cathalot C."/>
            <person name="Lesongeur F."/>
            <person name="L'Haridon S."/>
            <person name="Philippon X."/>
            <person name="Roussel E.G."/>
        </authorList>
    </citation>
    <scope>NUCLEOTIDE SEQUENCE [LARGE SCALE GENOMIC DNA]</scope>
    <source>
        <strain evidence="7 8">MO1340</strain>
    </source>
</reference>
<keyword evidence="2 4" id="KW-0479">Metal-binding</keyword>
<gene>
    <name evidence="7" type="ORF">GWK41_05935</name>
</gene>
<dbReference type="Gene3D" id="2.60.40.1190">
    <property type="match status" value="1"/>
</dbReference>
<sequence length="396" mass="45396">MKRRMKLIAIGLSSILIAGISKAEDKNLKEFMKYEVINGQYVKEEISADPDAYLWKTVRGKKVFLYPQISVRLNDKKANSLIPKKKLVSALVKVAYNDRDIAVYIRWKDETPSIQTVYDTNRFADGVSIEFPNRFGKGITLPYVGMGDENHPVTVYLQKTVEGRDYQKVFISEGFGSLTEIKEPADIQMKYNEKTKEWTAVFKRPLKTENSNLKAGLVPVAFAIWDGSKYERDGNKSLSRWKFIKLKKFPLDKEYLEYVSWGYPASKLGNPERGKKVALQNGCAACHRFDDQNTAPVGMAPNLSDIGGIAVPVYLKESILHPSDVVIRNLNLNRHYNKYAKPDKFKAYPNNDMYQWYMVVNGKKQSKMPPFSHLSEQDLKDLIAYLSTLKSWKNFK</sequence>
<dbReference type="CDD" id="cd09623">
    <property type="entry name" value="DOMON_EBDH"/>
    <property type="match status" value="1"/>
</dbReference>
<accession>A0ABS1GIE9</accession>
<organism evidence="7 8">
    <name type="scientific">Persephonella atlantica</name>
    <dbReference type="NCBI Taxonomy" id="2699429"/>
    <lineage>
        <taxon>Bacteria</taxon>
        <taxon>Pseudomonadati</taxon>
        <taxon>Aquificota</taxon>
        <taxon>Aquificia</taxon>
        <taxon>Aquificales</taxon>
        <taxon>Hydrogenothermaceae</taxon>
        <taxon>Persephonella</taxon>
    </lineage>
</organism>
<dbReference type="Gene3D" id="1.10.760.10">
    <property type="entry name" value="Cytochrome c-like domain"/>
    <property type="match status" value="1"/>
</dbReference>
<evidence type="ECO:0000313" key="7">
    <source>
        <dbReference type="EMBL" id="MBK3332601.1"/>
    </source>
</evidence>
<dbReference type="PROSITE" id="PS51007">
    <property type="entry name" value="CYTC"/>
    <property type="match status" value="1"/>
</dbReference>
<keyword evidence="1 4" id="KW-0349">Heme</keyword>
<dbReference type="Proteomes" id="UP000772812">
    <property type="component" value="Unassembled WGS sequence"/>
</dbReference>
<evidence type="ECO:0000259" key="6">
    <source>
        <dbReference type="PROSITE" id="PS51007"/>
    </source>
</evidence>
<name>A0ABS1GIE9_9AQUI</name>
<feature type="signal peptide" evidence="5">
    <location>
        <begin position="1"/>
        <end position="23"/>
    </location>
</feature>
<feature type="chain" id="PRO_5047131837" evidence="5">
    <location>
        <begin position="24"/>
        <end position="396"/>
    </location>
</feature>
<dbReference type="SUPFAM" id="SSF46626">
    <property type="entry name" value="Cytochrome c"/>
    <property type="match status" value="1"/>
</dbReference>
<dbReference type="InterPro" id="IPR036909">
    <property type="entry name" value="Cyt_c-like_dom_sf"/>
</dbReference>
<keyword evidence="3 4" id="KW-0408">Iron</keyword>
<evidence type="ECO:0000256" key="1">
    <source>
        <dbReference type="ARBA" id="ARBA00022617"/>
    </source>
</evidence>
<feature type="domain" description="Cytochrome c" evidence="6">
    <location>
        <begin position="269"/>
        <end position="390"/>
    </location>
</feature>